<sequence length="76" mass="8935">MQVDNYLAFLHNVKGFNFIDASNDDCLLVHLDGGKVMRFEMVYDEDFEMDLFMYFDVETDCGLETFDINDILTFEV</sequence>
<dbReference type="Proteomes" id="UP000225215">
    <property type="component" value="Segment"/>
</dbReference>
<reference evidence="1 2" key="1">
    <citation type="journal article" date="2017" name="Sci. Rep.">
        <title>Characterization and diversity of phages infecting Aeromonas salmonicida subsp. salmonicida.</title>
        <authorList>
            <person name="Vincent A.T."/>
            <person name="Paquet V.E."/>
            <person name="Bernatchez A."/>
            <person name="Tremblay D.M."/>
            <person name="Moineau S."/>
            <person name="Charette S.J."/>
        </authorList>
    </citation>
    <scope>NUCLEOTIDE SEQUENCE [LARGE SCALE GENOMIC DNA]</scope>
</reference>
<evidence type="ECO:0000313" key="2">
    <source>
        <dbReference type="Proteomes" id="UP000225215"/>
    </source>
</evidence>
<proteinExistence type="predicted"/>
<organism evidence="1 2">
    <name type="scientific">Aeromonas phage 65.2</name>
    <dbReference type="NCBI Taxonomy" id="1932896"/>
    <lineage>
        <taxon>Viruses</taxon>
        <taxon>Duplodnaviria</taxon>
        <taxon>Heunggongvirae</taxon>
        <taxon>Uroviricota</taxon>
        <taxon>Caudoviricetes</taxon>
        <taxon>Pantevenvirales</taxon>
        <taxon>Straboviridae</taxon>
        <taxon>Emmerichvirinae</taxon>
        <taxon>Ishigurovirus</taxon>
        <taxon>Ishigurovirus osborne</taxon>
    </lineage>
</organism>
<protein>
    <submittedName>
        <fullName evidence="1">Uncharacterized protein</fullName>
    </submittedName>
</protein>
<accession>A0A219YC50</accession>
<evidence type="ECO:0000313" key="1">
    <source>
        <dbReference type="EMBL" id="APU01578.1"/>
    </source>
</evidence>
<dbReference type="EMBL" id="KY290955">
    <property type="protein sequence ID" value="APU01578.1"/>
    <property type="molecule type" value="Genomic_DNA"/>
</dbReference>
<name>A0A219YC50_9CAUD</name>